<name>A0A6A3KS94_9STRA</name>
<feature type="compositionally biased region" description="Polar residues" evidence="1">
    <location>
        <begin position="1"/>
        <end position="10"/>
    </location>
</feature>
<feature type="compositionally biased region" description="Polar residues" evidence="1">
    <location>
        <begin position="24"/>
        <end position="42"/>
    </location>
</feature>
<accession>A0A6A3KS94</accession>
<feature type="compositionally biased region" description="Low complexity" evidence="1">
    <location>
        <begin position="43"/>
        <end position="75"/>
    </location>
</feature>
<dbReference type="EMBL" id="QXFW01000507">
    <property type="protein sequence ID" value="KAE9010212.1"/>
    <property type="molecule type" value="Genomic_DNA"/>
</dbReference>
<dbReference type="Proteomes" id="UP000488956">
    <property type="component" value="Unassembled WGS sequence"/>
</dbReference>
<dbReference type="EMBL" id="QXFX01000327">
    <property type="protein sequence ID" value="KAE9120145.1"/>
    <property type="molecule type" value="Genomic_DNA"/>
</dbReference>
<evidence type="ECO:0000313" key="3">
    <source>
        <dbReference type="EMBL" id="KAE9120145.1"/>
    </source>
</evidence>
<evidence type="ECO:0000313" key="5">
    <source>
        <dbReference type="Proteomes" id="UP000488956"/>
    </source>
</evidence>
<comment type="caution">
    <text evidence="2">The sequence shown here is derived from an EMBL/GenBank/DDBJ whole genome shotgun (WGS) entry which is preliminary data.</text>
</comment>
<evidence type="ECO:0000313" key="2">
    <source>
        <dbReference type="EMBL" id="KAE9010212.1"/>
    </source>
</evidence>
<evidence type="ECO:0000313" key="4">
    <source>
        <dbReference type="Proteomes" id="UP000460718"/>
    </source>
</evidence>
<gene>
    <name evidence="3" type="ORF">PF010_g7604</name>
    <name evidence="2" type="ORF">PF011_g9917</name>
</gene>
<proteinExistence type="predicted"/>
<evidence type="ECO:0000256" key="1">
    <source>
        <dbReference type="SAM" id="MobiDB-lite"/>
    </source>
</evidence>
<dbReference type="AlphaFoldDB" id="A0A6A3KS94"/>
<protein>
    <submittedName>
        <fullName evidence="2">Uncharacterized protein</fullName>
    </submittedName>
</protein>
<sequence>MSVPQQSMPPVSQYAPKPTVAGHSESTATTPASNAMNPSTSGAPVSTAVSTPSSSAAMTATNATTAATTNPAVSAIGGIKTPIEAQGSKLHGSS</sequence>
<dbReference type="Proteomes" id="UP000460718">
    <property type="component" value="Unassembled WGS sequence"/>
</dbReference>
<reference evidence="4 5" key="1">
    <citation type="submission" date="2018-09" db="EMBL/GenBank/DDBJ databases">
        <title>Genomic investigation of the strawberry pathogen Phytophthora fragariae indicates pathogenicity is determined by transcriptional variation in three key races.</title>
        <authorList>
            <person name="Adams T.M."/>
            <person name="Armitage A.D."/>
            <person name="Sobczyk M.K."/>
            <person name="Bates H.J."/>
            <person name="Dunwell J.M."/>
            <person name="Nellist C.F."/>
            <person name="Harrison R.J."/>
        </authorList>
    </citation>
    <scope>NUCLEOTIDE SEQUENCE [LARGE SCALE GENOMIC DNA]</scope>
    <source>
        <strain evidence="3 5">ONT-3</strain>
        <strain evidence="2 4">SCRP245</strain>
    </source>
</reference>
<organism evidence="2 4">
    <name type="scientific">Phytophthora fragariae</name>
    <dbReference type="NCBI Taxonomy" id="53985"/>
    <lineage>
        <taxon>Eukaryota</taxon>
        <taxon>Sar</taxon>
        <taxon>Stramenopiles</taxon>
        <taxon>Oomycota</taxon>
        <taxon>Peronosporomycetes</taxon>
        <taxon>Peronosporales</taxon>
        <taxon>Peronosporaceae</taxon>
        <taxon>Phytophthora</taxon>
    </lineage>
</organism>
<feature type="region of interest" description="Disordered" evidence="1">
    <location>
        <begin position="1"/>
        <end position="94"/>
    </location>
</feature>